<dbReference type="Gene3D" id="3.40.50.300">
    <property type="entry name" value="P-loop containing nucleotide triphosphate hydrolases"/>
    <property type="match status" value="1"/>
</dbReference>
<dbReference type="Proteomes" id="UP000054166">
    <property type="component" value="Unassembled WGS sequence"/>
</dbReference>
<dbReference type="InParanoid" id="A0A0C3B6E7"/>
<proteinExistence type="predicted"/>
<accession>A0A0C3B6E7</accession>
<dbReference type="AlphaFoldDB" id="A0A0C3B6E7"/>
<dbReference type="OrthoDB" id="8954335at2759"/>
<dbReference type="InterPro" id="IPR027417">
    <property type="entry name" value="P-loop_NTPase"/>
</dbReference>
<dbReference type="HOGENOM" id="CLU_050405_0_1_1"/>
<protein>
    <recommendedName>
        <fullName evidence="4">G domain-containing protein</fullName>
    </recommendedName>
</protein>
<sequence length="286" mass="31871">MASESPRRNIVVFGEAGAGKTSIITMIAGSGVAENDKNYYDTEIDGARFRLWDPPSDKGTTGWGDNAVVGLCRVIQRMEGVVSLFIYCIRGPRIKDTTAENYRLFHSMFSRSEVPIALVVTGLEEEEPMHEWWQTNKVTFQKHKMIFAGHACVTGTNGKLKDGKHIYEDEYAESAKRLRKLITDPNLNNPKTTMSVVAYISNLLTKGFKSSERKQSGEFERPSDDKRNRGKVAHESEMGMDGVRNESGDHNVINEDSDKIPDGSGEEIKRSAGGPWSKVKSVFCGR</sequence>
<evidence type="ECO:0000256" key="1">
    <source>
        <dbReference type="SAM" id="MobiDB-lite"/>
    </source>
</evidence>
<reference evidence="3" key="2">
    <citation type="submission" date="2015-01" db="EMBL/GenBank/DDBJ databases">
        <title>Evolutionary Origins and Diversification of the Mycorrhizal Mutualists.</title>
        <authorList>
            <consortium name="DOE Joint Genome Institute"/>
            <consortium name="Mycorrhizal Genomics Consortium"/>
            <person name="Kohler A."/>
            <person name="Kuo A."/>
            <person name="Nagy L.G."/>
            <person name="Floudas D."/>
            <person name="Copeland A."/>
            <person name="Barry K.W."/>
            <person name="Cichocki N."/>
            <person name="Veneault-Fourrey C."/>
            <person name="LaButti K."/>
            <person name="Lindquist E.A."/>
            <person name="Lipzen A."/>
            <person name="Lundell T."/>
            <person name="Morin E."/>
            <person name="Murat C."/>
            <person name="Riley R."/>
            <person name="Ohm R."/>
            <person name="Sun H."/>
            <person name="Tunlid A."/>
            <person name="Henrissat B."/>
            <person name="Grigoriev I.V."/>
            <person name="Hibbett D.S."/>
            <person name="Martin F."/>
        </authorList>
    </citation>
    <scope>NUCLEOTIDE SEQUENCE [LARGE SCALE GENOMIC DNA]</scope>
    <source>
        <strain evidence="3">F 1598</strain>
    </source>
</reference>
<reference evidence="2 3" key="1">
    <citation type="submission" date="2014-04" db="EMBL/GenBank/DDBJ databases">
        <authorList>
            <consortium name="DOE Joint Genome Institute"/>
            <person name="Kuo A."/>
            <person name="Tarkka M."/>
            <person name="Buscot F."/>
            <person name="Kohler A."/>
            <person name="Nagy L.G."/>
            <person name="Floudas D."/>
            <person name="Copeland A."/>
            <person name="Barry K.W."/>
            <person name="Cichocki N."/>
            <person name="Veneault-Fourrey C."/>
            <person name="LaButti K."/>
            <person name="Lindquist E.A."/>
            <person name="Lipzen A."/>
            <person name="Lundell T."/>
            <person name="Morin E."/>
            <person name="Murat C."/>
            <person name="Sun H."/>
            <person name="Tunlid A."/>
            <person name="Henrissat B."/>
            <person name="Grigoriev I.V."/>
            <person name="Hibbett D.S."/>
            <person name="Martin F."/>
            <person name="Nordberg H.P."/>
            <person name="Cantor M.N."/>
            <person name="Hua S.X."/>
        </authorList>
    </citation>
    <scope>NUCLEOTIDE SEQUENCE [LARGE SCALE GENOMIC DNA]</scope>
    <source>
        <strain evidence="2 3">F 1598</strain>
    </source>
</reference>
<feature type="region of interest" description="Disordered" evidence="1">
    <location>
        <begin position="211"/>
        <end position="276"/>
    </location>
</feature>
<evidence type="ECO:0008006" key="4">
    <source>
        <dbReference type="Google" id="ProtNLM"/>
    </source>
</evidence>
<feature type="compositionally biased region" description="Basic and acidic residues" evidence="1">
    <location>
        <begin position="211"/>
        <end position="270"/>
    </location>
</feature>
<dbReference type="SUPFAM" id="SSF52540">
    <property type="entry name" value="P-loop containing nucleoside triphosphate hydrolases"/>
    <property type="match status" value="1"/>
</dbReference>
<gene>
    <name evidence="2" type="ORF">PILCRDRAFT_71607</name>
</gene>
<evidence type="ECO:0000313" key="3">
    <source>
        <dbReference type="Proteomes" id="UP000054166"/>
    </source>
</evidence>
<dbReference type="CDD" id="cd00882">
    <property type="entry name" value="Ras_like_GTPase"/>
    <property type="match status" value="1"/>
</dbReference>
<name>A0A0C3B6E7_PILCF</name>
<evidence type="ECO:0000313" key="2">
    <source>
        <dbReference type="EMBL" id="KIM81808.1"/>
    </source>
</evidence>
<keyword evidence="3" id="KW-1185">Reference proteome</keyword>
<organism evidence="2 3">
    <name type="scientific">Piloderma croceum (strain F 1598)</name>
    <dbReference type="NCBI Taxonomy" id="765440"/>
    <lineage>
        <taxon>Eukaryota</taxon>
        <taxon>Fungi</taxon>
        <taxon>Dikarya</taxon>
        <taxon>Basidiomycota</taxon>
        <taxon>Agaricomycotina</taxon>
        <taxon>Agaricomycetes</taxon>
        <taxon>Agaricomycetidae</taxon>
        <taxon>Atheliales</taxon>
        <taxon>Atheliaceae</taxon>
        <taxon>Piloderma</taxon>
    </lineage>
</organism>
<dbReference type="EMBL" id="KN832997">
    <property type="protein sequence ID" value="KIM81808.1"/>
    <property type="molecule type" value="Genomic_DNA"/>
</dbReference>